<evidence type="ECO:0000313" key="2">
    <source>
        <dbReference type="Proteomes" id="UP000254208"/>
    </source>
</evidence>
<name>A0A379FQY8_PRORE</name>
<protein>
    <submittedName>
        <fullName evidence="1">Uncharacterized protein</fullName>
    </submittedName>
</protein>
<evidence type="ECO:0000313" key="1">
    <source>
        <dbReference type="EMBL" id="SUC31091.1"/>
    </source>
</evidence>
<reference evidence="1 2" key="1">
    <citation type="submission" date="2018-06" db="EMBL/GenBank/DDBJ databases">
        <authorList>
            <consortium name="Pathogen Informatics"/>
            <person name="Doyle S."/>
        </authorList>
    </citation>
    <scope>NUCLEOTIDE SEQUENCE [LARGE SCALE GENOMIC DNA]</scope>
    <source>
        <strain evidence="1 2">NCTC11801</strain>
    </source>
</reference>
<sequence length="89" mass="10667">MNKNQLLLLALNCINENREPSHTEQSKIYVFYRTEVDCKGISINEFMLNQNWQLADEQKIQKVIRFIEIYLHLSLKKAKDRKNVEQNSR</sequence>
<dbReference type="RefSeq" id="WP_115167114.1">
    <property type="nucleotide sequence ID" value="NZ_ABEXOE020000029.1"/>
</dbReference>
<proteinExistence type="predicted"/>
<dbReference type="Proteomes" id="UP000254208">
    <property type="component" value="Unassembled WGS sequence"/>
</dbReference>
<organism evidence="1 2">
    <name type="scientific">Providencia rettgeri</name>
    <dbReference type="NCBI Taxonomy" id="587"/>
    <lineage>
        <taxon>Bacteria</taxon>
        <taxon>Pseudomonadati</taxon>
        <taxon>Pseudomonadota</taxon>
        <taxon>Gammaproteobacteria</taxon>
        <taxon>Enterobacterales</taxon>
        <taxon>Morganellaceae</taxon>
        <taxon>Providencia</taxon>
    </lineage>
</organism>
<dbReference type="GeneID" id="93672958"/>
<dbReference type="EMBL" id="UGTZ01000001">
    <property type="protein sequence ID" value="SUC31091.1"/>
    <property type="molecule type" value="Genomic_DNA"/>
</dbReference>
<dbReference type="AlphaFoldDB" id="A0A379FQY8"/>
<accession>A0A379FQY8</accession>
<gene>
    <name evidence="1" type="ORF">NCTC11801_02038</name>
</gene>